<name>A0A0F4QD73_9GAMM</name>
<dbReference type="AlphaFoldDB" id="A0A0F4QD73"/>
<evidence type="ECO:0008006" key="4">
    <source>
        <dbReference type="Google" id="ProtNLM"/>
    </source>
</evidence>
<evidence type="ECO:0000256" key="1">
    <source>
        <dbReference type="SAM" id="SignalP"/>
    </source>
</evidence>
<protein>
    <recommendedName>
        <fullName evidence="4">Lipoprotein</fullName>
    </recommendedName>
</protein>
<dbReference type="Proteomes" id="UP000033452">
    <property type="component" value="Unassembled WGS sequence"/>
</dbReference>
<evidence type="ECO:0000313" key="2">
    <source>
        <dbReference type="EMBL" id="KJZ05636.1"/>
    </source>
</evidence>
<dbReference type="PROSITE" id="PS51257">
    <property type="entry name" value="PROKAR_LIPOPROTEIN"/>
    <property type="match status" value="1"/>
</dbReference>
<keyword evidence="3" id="KW-1185">Reference proteome</keyword>
<sequence length="116" mass="12514">MPINKLLYSLLIPLILSLIACTSPPSTIVEWPGGRLSLSEEPASFNGEVGQRTFQATVSALWHEGAHWYVIYACSAYEQNTDTERFSAGEVTSESALIGTPVTLDCGLGVTLTVRP</sequence>
<gene>
    <name evidence="2" type="ORF">TW77_22245</name>
</gene>
<reference evidence="2 3" key="1">
    <citation type="journal article" date="2015" name="BMC Genomics">
        <title>Genome mining reveals unlocked bioactive potential of marine Gram-negative bacteria.</title>
        <authorList>
            <person name="Machado H."/>
            <person name="Sonnenschein E.C."/>
            <person name="Melchiorsen J."/>
            <person name="Gram L."/>
        </authorList>
    </citation>
    <scope>NUCLEOTIDE SEQUENCE [LARGE SCALE GENOMIC DNA]</scope>
    <source>
        <strain evidence="2 3">S2471</strain>
    </source>
</reference>
<evidence type="ECO:0000313" key="3">
    <source>
        <dbReference type="Proteomes" id="UP000033452"/>
    </source>
</evidence>
<keyword evidence="1" id="KW-0732">Signal</keyword>
<organism evidence="2 3">
    <name type="scientific">Pseudoalteromonas rubra</name>
    <dbReference type="NCBI Taxonomy" id="43658"/>
    <lineage>
        <taxon>Bacteria</taxon>
        <taxon>Pseudomonadati</taxon>
        <taxon>Pseudomonadota</taxon>
        <taxon>Gammaproteobacteria</taxon>
        <taxon>Alteromonadales</taxon>
        <taxon>Pseudoalteromonadaceae</taxon>
        <taxon>Pseudoalteromonas</taxon>
    </lineage>
</organism>
<feature type="chain" id="PRO_5002475380" description="Lipoprotein" evidence="1">
    <location>
        <begin position="21"/>
        <end position="116"/>
    </location>
</feature>
<dbReference type="EMBL" id="JXYA01000065">
    <property type="protein sequence ID" value="KJZ05636.1"/>
    <property type="molecule type" value="Genomic_DNA"/>
</dbReference>
<accession>A0A0F4QD73</accession>
<proteinExistence type="predicted"/>
<feature type="signal peptide" evidence="1">
    <location>
        <begin position="1"/>
        <end position="20"/>
    </location>
</feature>
<comment type="caution">
    <text evidence="2">The sequence shown here is derived from an EMBL/GenBank/DDBJ whole genome shotgun (WGS) entry which is preliminary data.</text>
</comment>
<dbReference type="PATRIC" id="fig|43658.5.peg.4689"/>